<dbReference type="InterPro" id="IPR008767">
    <property type="entry name" value="Phage_SPP1_head-tail_adaptor"/>
</dbReference>
<dbReference type="AlphaFoldDB" id="A0A318TPL2"/>
<gene>
    <name evidence="1" type="ORF">BJ122_102164</name>
</gene>
<dbReference type="Proteomes" id="UP000248148">
    <property type="component" value="Unassembled WGS sequence"/>
</dbReference>
<dbReference type="RefSeq" id="WP_347337798.1">
    <property type="nucleotide sequence ID" value="NZ_QJTI01000002.1"/>
</dbReference>
<proteinExistence type="predicted"/>
<reference evidence="1 2" key="1">
    <citation type="submission" date="2018-06" db="EMBL/GenBank/DDBJ databases">
        <title>Genomic Encyclopedia of Archaeal and Bacterial Type Strains, Phase II (KMG-II): from individual species to whole genera.</title>
        <authorList>
            <person name="Goeker M."/>
        </authorList>
    </citation>
    <scope>NUCLEOTIDE SEQUENCE [LARGE SCALE GENOMIC DNA]</scope>
    <source>
        <strain evidence="1 2">JCM 11668</strain>
    </source>
</reference>
<dbReference type="Gene3D" id="2.40.10.270">
    <property type="entry name" value="Bacteriophage SPP1 head-tail adaptor protein"/>
    <property type="match status" value="1"/>
</dbReference>
<evidence type="ECO:0000313" key="1">
    <source>
        <dbReference type="EMBL" id="PYF04938.1"/>
    </source>
</evidence>
<accession>A0A318TPL2</accession>
<evidence type="ECO:0000313" key="2">
    <source>
        <dbReference type="Proteomes" id="UP000248148"/>
    </source>
</evidence>
<keyword evidence="2" id="KW-1185">Reference proteome</keyword>
<comment type="caution">
    <text evidence="1">The sequence shown here is derived from an EMBL/GenBank/DDBJ whole genome shotgun (WGS) entry which is preliminary data.</text>
</comment>
<organism evidence="1 2">
    <name type="scientific">Rhodopseudomonas faecalis</name>
    <dbReference type="NCBI Taxonomy" id="99655"/>
    <lineage>
        <taxon>Bacteria</taxon>
        <taxon>Pseudomonadati</taxon>
        <taxon>Pseudomonadota</taxon>
        <taxon>Alphaproteobacteria</taxon>
        <taxon>Hyphomicrobiales</taxon>
        <taxon>Nitrobacteraceae</taxon>
        <taxon>Rhodopseudomonas</taxon>
    </lineage>
</organism>
<name>A0A318TPL2_9BRAD</name>
<sequence length="111" mass="12105">MSTATISNPGRLRTRLTLLQPVESDDGEGGVVRALVPQATLWAAVTPLALRDGDEADADGAELHCKIVLRGGVALTRQHQFSDGTRSYRILGWRELANGRWLEVDALQRQA</sequence>
<dbReference type="EMBL" id="QJTI01000002">
    <property type="protein sequence ID" value="PYF04938.1"/>
    <property type="molecule type" value="Genomic_DNA"/>
</dbReference>
<dbReference type="InterPro" id="IPR038666">
    <property type="entry name" value="SSP1_head-tail_sf"/>
</dbReference>
<dbReference type="Pfam" id="PF05521">
    <property type="entry name" value="Phage_HCP"/>
    <property type="match status" value="1"/>
</dbReference>
<protein>
    <submittedName>
        <fullName evidence="1">SPP1 family predicted phage head-tail adaptor</fullName>
    </submittedName>
</protein>